<evidence type="ECO:0000313" key="4">
    <source>
        <dbReference type="EMBL" id="KAF2168891.1"/>
    </source>
</evidence>
<dbReference type="Pfam" id="PF07883">
    <property type="entry name" value="Cupin_2"/>
    <property type="match status" value="1"/>
</dbReference>
<dbReference type="RefSeq" id="XP_033669780.1">
    <property type="nucleotide sequence ID" value="XM_033805612.1"/>
</dbReference>
<protein>
    <recommendedName>
        <fullName evidence="3">Cupin type-2 domain-containing protein</fullName>
    </recommendedName>
</protein>
<evidence type="ECO:0000256" key="1">
    <source>
        <dbReference type="ARBA" id="ARBA00022964"/>
    </source>
</evidence>
<keyword evidence="5" id="KW-1185">Reference proteome</keyword>
<gene>
    <name evidence="4" type="ORF">M409DRAFT_20905</name>
</gene>
<dbReference type="InterPro" id="IPR011051">
    <property type="entry name" value="RmlC_Cupin_sf"/>
</dbReference>
<dbReference type="Gene3D" id="2.60.120.10">
    <property type="entry name" value="Jelly Rolls"/>
    <property type="match status" value="1"/>
</dbReference>
<evidence type="ECO:0000259" key="3">
    <source>
        <dbReference type="Pfam" id="PF07883"/>
    </source>
</evidence>
<dbReference type="GeneID" id="54558884"/>
<reference evidence="4" key="1">
    <citation type="journal article" date="2020" name="Stud. Mycol.">
        <title>101 Dothideomycetes genomes: a test case for predicting lifestyles and emergence of pathogens.</title>
        <authorList>
            <person name="Haridas S."/>
            <person name="Albert R."/>
            <person name="Binder M."/>
            <person name="Bloem J."/>
            <person name="Labutti K."/>
            <person name="Salamov A."/>
            <person name="Andreopoulos B."/>
            <person name="Baker S."/>
            <person name="Barry K."/>
            <person name="Bills G."/>
            <person name="Bluhm B."/>
            <person name="Cannon C."/>
            <person name="Castanera R."/>
            <person name="Culley D."/>
            <person name="Daum C."/>
            <person name="Ezra D."/>
            <person name="Gonzalez J."/>
            <person name="Henrissat B."/>
            <person name="Kuo A."/>
            <person name="Liang C."/>
            <person name="Lipzen A."/>
            <person name="Lutzoni F."/>
            <person name="Magnuson J."/>
            <person name="Mondo S."/>
            <person name="Nolan M."/>
            <person name="Ohm R."/>
            <person name="Pangilinan J."/>
            <person name="Park H.-J."/>
            <person name="Ramirez L."/>
            <person name="Alfaro M."/>
            <person name="Sun H."/>
            <person name="Tritt A."/>
            <person name="Yoshinaga Y."/>
            <person name="Zwiers L.-H."/>
            <person name="Turgeon B."/>
            <person name="Goodwin S."/>
            <person name="Spatafora J."/>
            <person name="Crous P."/>
            <person name="Grigoriev I."/>
        </authorList>
    </citation>
    <scope>NUCLEOTIDE SEQUENCE</scope>
    <source>
        <strain evidence="4">ATCC 36951</strain>
    </source>
</reference>
<dbReference type="Proteomes" id="UP000799537">
    <property type="component" value="Unassembled WGS sequence"/>
</dbReference>
<dbReference type="GO" id="GO:0051213">
    <property type="term" value="F:dioxygenase activity"/>
    <property type="evidence" value="ECO:0007669"/>
    <property type="project" value="UniProtKB-KW"/>
</dbReference>
<keyword evidence="1" id="KW-0223">Dioxygenase</keyword>
<proteinExistence type="predicted"/>
<dbReference type="PANTHER" id="PTHR41517:SF1">
    <property type="entry name" value="CUPIN"/>
    <property type="match status" value="1"/>
</dbReference>
<dbReference type="InterPro" id="IPR013096">
    <property type="entry name" value="Cupin_2"/>
</dbReference>
<dbReference type="AlphaFoldDB" id="A0A6A6CP98"/>
<dbReference type="CDD" id="cd02216">
    <property type="entry name" value="cupin_GDO-like_N"/>
    <property type="match status" value="1"/>
</dbReference>
<feature type="domain" description="Cupin type-2" evidence="3">
    <location>
        <begin position="102"/>
        <end position="169"/>
    </location>
</feature>
<dbReference type="PANTHER" id="PTHR41517">
    <property type="entry name" value="1,2-DIOXYGENASE PROTEIN-RELATED"/>
    <property type="match status" value="1"/>
</dbReference>
<keyword evidence="2" id="KW-0560">Oxidoreductase</keyword>
<dbReference type="EMBL" id="ML993589">
    <property type="protein sequence ID" value="KAF2168891.1"/>
    <property type="molecule type" value="Genomic_DNA"/>
</dbReference>
<evidence type="ECO:0000256" key="2">
    <source>
        <dbReference type="ARBA" id="ARBA00023002"/>
    </source>
</evidence>
<organism evidence="4 5">
    <name type="scientific">Zasmidium cellare ATCC 36951</name>
    <dbReference type="NCBI Taxonomy" id="1080233"/>
    <lineage>
        <taxon>Eukaryota</taxon>
        <taxon>Fungi</taxon>
        <taxon>Dikarya</taxon>
        <taxon>Ascomycota</taxon>
        <taxon>Pezizomycotina</taxon>
        <taxon>Dothideomycetes</taxon>
        <taxon>Dothideomycetidae</taxon>
        <taxon>Mycosphaerellales</taxon>
        <taxon>Mycosphaerellaceae</taxon>
        <taxon>Zasmidium</taxon>
    </lineage>
</organism>
<dbReference type="InterPro" id="IPR014710">
    <property type="entry name" value="RmlC-like_jellyroll"/>
</dbReference>
<evidence type="ECO:0000313" key="5">
    <source>
        <dbReference type="Proteomes" id="UP000799537"/>
    </source>
</evidence>
<accession>A0A6A6CP98</accession>
<sequence length="335" mass="37616">MATSTTTVVSSEHGTKEEQTAQLLRNAAEFKTKPLWTQMTRLNPPAPNPTCTPHIWRYDEIRPHLLRAGELVTEKQAERRVLMLINPARDAPYTTDTIYAGLQLVMPNETAPAHRHTAFACRFIIEGQGGFTAVHGRRIHMKRGDLILTPTWNWHDHGKDGSGPMIWLDTLDLPNFMHFPVHFVEHFNQPRYPAEDADSATSPIVFSWKVMRAALDAEEGDCVTRRYLKKDGRDISRILGASATRLKTGLSTPAVQETASFIVHVVEGTGHSVIGGVRLDWKKGDTFCIPSWNEFVHTANDGEDVYLYHVDEKPMLKSLGFYRSAGEDTEGIVSD</sequence>
<dbReference type="OrthoDB" id="2205143at2759"/>
<dbReference type="CDD" id="cd06992">
    <property type="entry name" value="cupin_GDO-like_C"/>
    <property type="match status" value="1"/>
</dbReference>
<name>A0A6A6CP98_ZASCE</name>
<dbReference type="SUPFAM" id="SSF51182">
    <property type="entry name" value="RmlC-like cupins"/>
    <property type="match status" value="1"/>
</dbReference>
<dbReference type="InterPro" id="IPR047183">
    <property type="entry name" value="GDO-like"/>
</dbReference>